<dbReference type="InterPro" id="IPR006671">
    <property type="entry name" value="Cyclin_N"/>
</dbReference>
<accession>A0A9W8B578</accession>
<dbReference type="GO" id="GO:0006357">
    <property type="term" value="P:regulation of transcription by RNA polymerase II"/>
    <property type="evidence" value="ECO:0007669"/>
    <property type="project" value="InterPro"/>
</dbReference>
<evidence type="ECO:0000313" key="4">
    <source>
        <dbReference type="Proteomes" id="UP001151582"/>
    </source>
</evidence>
<proteinExistence type="inferred from homology"/>
<dbReference type="InterPro" id="IPR013763">
    <property type="entry name" value="Cyclin-like_dom"/>
</dbReference>
<dbReference type="PANTHER" id="PTHR10026">
    <property type="entry name" value="CYCLIN"/>
    <property type="match status" value="1"/>
</dbReference>
<dbReference type="EMBL" id="JANBQB010000079">
    <property type="protein sequence ID" value="KAJ1982815.1"/>
    <property type="molecule type" value="Genomic_DNA"/>
</dbReference>
<dbReference type="SUPFAM" id="SSF47954">
    <property type="entry name" value="Cyclin-like"/>
    <property type="match status" value="2"/>
</dbReference>
<evidence type="ECO:0000313" key="3">
    <source>
        <dbReference type="EMBL" id="KAJ1982815.1"/>
    </source>
</evidence>
<gene>
    <name evidence="3" type="ORF">H4R34_001583</name>
</gene>
<dbReference type="SMART" id="SM00385">
    <property type="entry name" value="CYCLIN"/>
    <property type="match status" value="2"/>
</dbReference>
<feature type="domain" description="Cyclin-like" evidence="2">
    <location>
        <begin position="41"/>
        <end position="149"/>
    </location>
</feature>
<dbReference type="CDD" id="cd20533">
    <property type="entry name" value="CYCLIN_CCNL_rpt2"/>
    <property type="match status" value="1"/>
</dbReference>
<comment type="similarity">
    <text evidence="1">Belongs to the cyclin family.</text>
</comment>
<dbReference type="Pfam" id="PF00134">
    <property type="entry name" value="Cyclin_N"/>
    <property type="match status" value="1"/>
</dbReference>
<dbReference type="GO" id="GO:0016538">
    <property type="term" value="F:cyclin-dependent protein serine/threonine kinase regulator activity"/>
    <property type="evidence" value="ECO:0007669"/>
    <property type="project" value="InterPro"/>
</dbReference>
<dbReference type="CDD" id="cd20532">
    <property type="entry name" value="CYCLIN_CCNL_rpt1"/>
    <property type="match status" value="1"/>
</dbReference>
<evidence type="ECO:0000259" key="2">
    <source>
        <dbReference type="SMART" id="SM00385"/>
    </source>
</evidence>
<dbReference type="PIRSF" id="PIRSF036580">
    <property type="entry name" value="Cyclin_L"/>
    <property type="match status" value="1"/>
</dbReference>
<dbReference type="InterPro" id="IPR043198">
    <property type="entry name" value="Cyclin/Ssn8"/>
</dbReference>
<keyword evidence="1" id="KW-0195">Cyclin</keyword>
<dbReference type="Gene3D" id="1.10.472.10">
    <property type="entry name" value="Cyclin-like"/>
    <property type="match status" value="2"/>
</dbReference>
<protein>
    <recommendedName>
        <fullName evidence="2">Cyclin-like domain-containing protein</fullName>
    </recommendedName>
</protein>
<dbReference type="AlphaFoldDB" id="A0A9W8B578"/>
<comment type="caution">
    <text evidence="3">The sequence shown here is derived from an EMBL/GenBank/DDBJ whole genome shotgun (WGS) entry which is preliminary data.</text>
</comment>
<keyword evidence="4" id="KW-1185">Reference proteome</keyword>
<name>A0A9W8B578_9FUNG</name>
<sequence>MLNKHSFDNPLLTNDQLVQSISQRCGLSAKLEQQLLQHGCELIQSAGIVLSLPQVAMASAQVLLWRFFHVCSLTEFSLRDVAMGCLFLASKVEESPRKIKDIINVFDYVIKKQRQHHHQQSAITPLEPFSQMFYDLKNGVTIAELQILRHLSFNVQVQLPYGLLVNYLQCLRLTSHSRVPQMAWNYLNDGLRTCIYVCYQPTTIACAVIFLAARQGQVKLPTKPAWWVVFGASLPDLYHISGHLLSLYAQPPPPGLPLTVEELLEYRNTLPS</sequence>
<dbReference type="InterPro" id="IPR036915">
    <property type="entry name" value="Cyclin-like_sf"/>
</dbReference>
<organism evidence="3 4">
    <name type="scientific">Dimargaris verticillata</name>
    <dbReference type="NCBI Taxonomy" id="2761393"/>
    <lineage>
        <taxon>Eukaryota</taxon>
        <taxon>Fungi</taxon>
        <taxon>Fungi incertae sedis</taxon>
        <taxon>Zoopagomycota</taxon>
        <taxon>Kickxellomycotina</taxon>
        <taxon>Dimargaritomycetes</taxon>
        <taxon>Dimargaritales</taxon>
        <taxon>Dimargaritaceae</taxon>
        <taxon>Dimargaris</taxon>
    </lineage>
</organism>
<evidence type="ECO:0000256" key="1">
    <source>
        <dbReference type="RuleBase" id="RU000383"/>
    </source>
</evidence>
<dbReference type="OrthoDB" id="10264655at2759"/>
<feature type="domain" description="Cyclin-like" evidence="2">
    <location>
        <begin position="162"/>
        <end position="246"/>
    </location>
</feature>
<dbReference type="Proteomes" id="UP001151582">
    <property type="component" value="Unassembled WGS sequence"/>
</dbReference>
<reference evidence="3" key="1">
    <citation type="submission" date="2022-07" db="EMBL/GenBank/DDBJ databases">
        <title>Phylogenomic reconstructions and comparative analyses of Kickxellomycotina fungi.</title>
        <authorList>
            <person name="Reynolds N.K."/>
            <person name="Stajich J.E."/>
            <person name="Barry K."/>
            <person name="Grigoriev I.V."/>
            <person name="Crous P."/>
            <person name="Smith M.E."/>
        </authorList>
    </citation>
    <scope>NUCLEOTIDE SEQUENCE</scope>
    <source>
        <strain evidence="3">RSA 567</strain>
    </source>
</reference>